<dbReference type="RefSeq" id="WP_302909946.1">
    <property type="nucleotide sequence ID" value="NZ_JAUMIS010000002.1"/>
</dbReference>
<organism evidence="1 2">
    <name type="scientific">Marinobacter suaedae</name>
    <dbReference type="NCBI Taxonomy" id="3057675"/>
    <lineage>
        <taxon>Bacteria</taxon>
        <taxon>Pseudomonadati</taxon>
        <taxon>Pseudomonadota</taxon>
        <taxon>Gammaproteobacteria</taxon>
        <taxon>Pseudomonadales</taxon>
        <taxon>Marinobacteraceae</taxon>
        <taxon>Marinobacter</taxon>
    </lineage>
</organism>
<evidence type="ECO:0000313" key="1">
    <source>
        <dbReference type="EMBL" id="MDO3722215.1"/>
    </source>
</evidence>
<dbReference type="EMBL" id="JAUMIS010000002">
    <property type="protein sequence ID" value="MDO3722215.1"/>
    <property type="molecule type" value="Genomic_DNA"/>
</dbReference>
<evidence type="ECO:0000313" key="2">
    <source>
        <dbReference type="Proteomes" id="UP001168640"/>
    </source>
</evidence>
<gene>
    <name evidence="1" type="ORF">QVZ43_10820</name>
</gene>
<comment type="caution">
    <text evidence="1">The sequence shown here is derived from an EMBL/GenBank/DDBJ whole genome shotgun (WGS) entry which is preliminary data.</text>
</comment>
<dbReference type="Proteomes" id="UP001168640">
    <property type="component" value="Unassembled WGS sequence"/>
</dbReference>
<accession>A0ABT8W1W6</accession>
<sequence length="135" mass="14799">MFGPRALKTEGSGESAVNLPECELIESVCQWDGASGQWAVELKPVQDSNHPDAYQLTVQAPEGSGDLLATLTGESMYMGEYPVPLEGRGSGRYEAIFTPPFCSTGDRMRWRLALRASTAPEEIQIPKMVFQDENT</sequence>
<reference evidence="1" key="1">
    <citation type="submission" date="2023-07" db="EMBL/GenBank/DDBJ databases">
        <title>Marinobacter sp. chi1 genome sequencing and assembly.</title>
        <authorList>
            <person name="Park S."/>
        </authorList>
    </citation>
    <scope>NUCLEOTIDE SEQUENCE</scope>
    <source>
        <strain evidence="1">Chi1</strain>
    </source>
</reference>
<name>A0ABT8W1W6_9GAMM</name>
<keyword evidence="2" id="KW-1185">Reference proteome</keyword>
<protein>
    <submittedName>
        <fullName evidence="1">Uncharacterized protein</fullName>
    </submittedName>
</protein>
<proteinExistence type="predicted"/>